<dbReference type="Proteomes" id="UP000245466">
    <property type="component" value="Unassembled WGS sequence"/>
</dbReference>
<evidence type="ECO:0000313" key="3">
    <source>
        <dbReference type="Proteomes" id="UP000245466"/>
    </source>
</evidence>
<keyword evidence="1" id="KW-1133">Transmembrane helix</keyword>
<protein>
    <recommendedName>
        <fullName evidence="4">Nitrogen fixation protein FixH</fullName>
    </recommendedName>
</protein>
<dbReference type="RefSeq" id="WP_116544797.1">
    <property type="nucleotide sequence ID" value="NZ_QEKI01000015.1"/>
</dbReference>
<evidence type="ECO:0000256" key="1">
    <source>
        <dbReference type="SAM" id="Phobius"/>
    </source>
</evidence>
<keyword evidence="3" id="KW-1185">Reference proteome</keyword>
<reference evidence="2 3" key="1">
    <citation type="submission" date="2018-04" db="EMBL/GenBank/DDBJ databases">
        <title>Genomic Encyclopedia of Type Strains, Phase IV (KMG-IV): sequencing the most valuable type-strain genomes for metagenomic binning, comparative biology and taxonomic classification.</title>
        <authorList>
            <person name="Goeker M."/>
        </authorList>
    </citation>
    <scope>NUCLEOTIDE SEQUENCE [LARGE SCALE GENOMIC DNA]</scope>
    <source>
        <strain evidence="2 3">DSM 100231</strain>
    </source>
</reference>
<keyword evidence="1" id="KW-0472">Membrane</keyword>
<sequence>MKTDKDKKFTFWPYAVVIGLASFMGYIIYFVIQAMNQDVDLVSKDYYAQEIAYQDQIDRVRRTQALGDVMLQYNEEAGSILLQVPATYEDKKLNGTITLFRPSNDKLDKQLPLQLGRDKSQLIEVGDLEKGLWKVRVNFSDGEEAYYSEKTIQIK</sequence>
<dbReference type="EMBL" id="QEKI01000015">
    <property type="protein sequence ID" value="PVY38735.1"/>
    <property type="molecule type" value="Genomic_DNA"/>
</dbReference>
<dbReference type="InterPro" id="IPR008620">
    <property type="entry name" value="FixH"/>
</dbReference>
<proteinExistence type="predicted"/>
<dbReference type="OrthoDB" id="1493774at2"/>
<gene>
    <name evidence="2" type="ORF">C8E01_11572</name>
</gene>
<keyword evidence="1" id="KW-0812">Transmembrane</keyword>
<evidence type="ECO:0000313" key="2">
    <source>
        <dbReference type="EMBL" id="PVY38735.1"/>
    </source>
</evidence>
<dbReference type="Pfam" id="PF05751">
    <property type="entry name" value="FixH"/>
    <property type="match status" value="1"/>
</dbReference>
<name>A0A2U1AQS1_9BACT</name>
<dbReference type="AlphaFoldDB" id="A0A2U1AQS1"/>
<accession>A0A2U1AQS1</accession>
<comment type="caution">
    <text evidence="2">The sequence shown here is derived from an EMBL/GenBank/DDBJ whole genome shotgun (WGS) entry which is preliminary data.</text>
</comment>
<evidence type="ECO:0008006" key="4">
    <source>
        <dbReference type="Google" id="ProtNLM"/>
    </source>
</evidence>
<feature type="transmembrane region" description="Helical" evidence="1">
    <location>
        <begin position="12"/>
        <end position="32"/>
    </location>
</feature>
<organism evidence="2 3">
    <name type="scientific">Pontibacter virosus</name>
    <dbReference type="NCBI Taxonomy" id="1765052"/>
    <lineage>
        <taxon>Bacteria</taxon>
        <taxon>Pseudomonadati</taxon>
        <taxon>Bacteroidota</taxon>
        <taxon>Cytophagia</taxon>
        <taxon>Cytophagales</taxon>
        <taxon>Hymenobacteraceae</taxon>
        <taxon>Pontibacter</taxon>
    </lineage>
</organism>